<keyword evidence="9" id="KW-1185">Reference proteome</keyword>
<dbReference type="Proteomes" id="UP001437256">
    <property type="component" value="Unassembled WGS sequence"/>
</dbReference>
<dbReference type="PROSITE" id="PS51917">
    <property type="entry name" value="PRU"/>
    <property type="match status" value="1"/>
</dbReference>
<proteinExistence type="predicted"/>
<evidence type="ECO:0000256" key="4">
    <source>
        <dbReference type="ARBA" id="ARBA00022942"/>
    </source>
</evidence>
<dbReference type="EMBL" id="JBBXMP010000058">
    <property type="protein sequence ID" value="KAL0064686.1"/>
    <property type="molecule type" value="Genomic_DNA"/>
</dbReference>
<dbReference type="PROSITE" id="PS51916">
    <property type="entry name" value="DEUBAD"/>
    <property type="match status" value="1"/>
</dbReference>
<dbReference type="InterPro" id="IPR038108">
    <property type="entry name" value="RPN13_DEUBAD_sf"/>
</dbReference>
<dbReference type="PANTHER" id="PTHR12225:SF0">
    <property type="entry name" value="PROTEASOMAL UBIQUITIN RECEPTOR ADRM1"/>
    <property type="match status" value="1"/>
</dbReference>
<accession>A0ABR2ZSP8</accession>
<keyword evidence="3" id="KW-0963">Cytoplasm</keyword>
<dbReference type="CDD" id="cd13314">
    <property type="entry name" value="PH_Rpn13"/>
    <property type="match status" value="1"/>
</dbReference>
<evidence type="ECO:0000259" key="7">
    <source>
        <dbReference type="PROSITE" id="PS51917"/>
    </source>
</evidence>
<evidence type="ECO:0000256" key="2">
    <source>
        <dbReference type="ARBA" id="ARBA00004496"/>
    </source>
</evidence>
<gene>
    <name evidence="8" type="ORF">AAF712_008384</name>
</gene>
<keyword evidence="4" id="KW-0647">Proteasome</keyword>
<dbReference type="InterPro" id="IPR038633">
    <property type="entry name" value="Rpn13/ADRM1_Pru_sf"/>
</dbReference>
<evidence type="ECO:0008006" key="10">
    <source>
        <dbReference type="Google" id="ProtNLM"/>
    </source>
</evidence>
<feature type="domain" description="Pru" evidence="7">
    <location>
        <begin position="2"/>
        <end position="116"/>
    </location>
</feature>
<evidence type="ECO:0000256" key="5">
    <source>
        <dbReference type="ARBA" id="ARBA00023242"/>
    </source>
</evidence>
<evidence type="ECO:0000313" key="8">
    <source>
        <dbReference type="EMBL" id="KAL0064686.1"/>
    </source>
</evidence>
<dbReference type="Gene3D" id="1.10.2020.20">
    <property type="match status" value="1"/>
</dbReference>
<evidence type="ECO:0000256" key="1">
    <source>
        <dbReference type="ARBA" id="ARBA00004123"/>
    </source>
</evidence>
<dbReference type="InterPro" id="IPR032368">
    <property type="entry name" value="RPN13_DEUBAD"/>
</dbReference>
<reference evidence="8 9" key="1">
    <citation type="submission" date="2024-05" db="EMBL/GenBank/DDBJ databases">
        <title>A draft genome resource for the thread blight pathogen Marasmius tenuissimus strain MS-2.</title>
        <authorList>
            <person name="Yulfo-Soto G.E."/>
            <person name="Baruah I.K."/>
            <person name="Amoako-Attah I."/>
            <person name="Bukari Y."/>
            <person name="Meinhardt L.W."/>
            <person name="Bailey B.A."/>
            <person name="Cohen S.P."/>
        </authorList>
    </citation>
    <scope>NUCLEOTIDE SEQUENCE [LARGE SCALE GENOMIC DNA]</scope>
    <source>
        <strain evidence="8 9">MS-2</strain>
    </source>
</reference>
<evidence type="ECO:0000259" key="6">
    <source>
        <dbReference type="PROSITE" id="PS51916"/>
    </source>
</evidence>
<name>A0ABR2ZSP8_9AGAR</name>
<dbReference type="InterPro" id="IPR044868">
    <property type="entry name" value="Rpn13/ADRM1_Pru"/>
</dbReference>
<dbReference type="Pfam" id="PF04683">
    <property type="entry name" value="Rpn13_ADRM1_Pru"/>
    <property type="match status" value="1"/>
</dbReference>
<feature type="domain" description="DEUBAD" evidence="6">
    <location>
        <begin position="191"/>
        <end position="299"/>
    </location>
</feature>
<organism evidence="8 9">
    <name type="scientific">Marasmius tenuissimus</name>
    <dbReference type="NCBI Taxonomy" id="585030"/>
    <lineage>
        <taxon>Eukaryota</taxon>
        <taxon>Fungi</taxon>
        <taxon>Dikarya</taxon>
        <taxon>Basidiomycota</taxon>
        <taxon>Agaricomycotina</taxon>
        <taxon>Agaricomycetes</taxon>
        <taxon>Agaricomycetidae</taxon>
        <taxon>Agaricales</taxon>
        <taxon>Marasmiineae</taxon>
        <taxon>Marasmiaceae</taxon>
        <taxon>Marasmius</taxon>
    </lineage>
</organism>
<dbReference type="Pfam" id="PF16550">
    <property type="entry name" value="RPN13_C"/>
    <property type="match status" value="1"/>
</dbReference>
<evidence type="ECO:0000256" key="3">
    <source>
        <dbReference type="ARBA" id="ARBA00022490"/>
    </source>
</evidence>
<dbReference type="InterPro" id="IPR006773">
    <property type="entry name" value="Rpn13/ADRM1"/>
</dbReference>
<dbReference type="InterPro" id="IPR044867">
    <property type="entry name" value="DEUBAD_dom"/>
</dbReference>
<keyword evidence="5" id="KW-0539">Nucleus</keyword>
<dbReference type="PANTHER" id="PTHR12225">
    <property type="entry name" value="ADHESION REGULATING MOLECULE 1 110 KDA CELL MEMBRANE GLYCOPROTEIN"/>
    <property type="match status" value="1"/>
</dbReference>
<evidence type="ECO:0000313" key="9">
    <source>
        <dbReference type="Proteomes" id="UP001437256"/>
    </source>
</evidence>
<sequence>MSEGETILAFKAGKANRRGNTNFVDPSPTKGAVILTKGDDDLLHFIWKNRETNVIDEDLILFPTDATFTKVSQSAGRVYVLKFSSSDQRHFFWMQDASSARDEEFANNVNGLLQDMDYELVWNTSAGASTSASAQASSQDASPSNLQASPDDIAQLGQILSNRLATQGESSGLPGKILSPLYSPIVKLLTRARTSSELSLTDILTPANIGPLFTSHPELVPSLFPHLPPDLPTPPSEEALQQIINSPQFRAAVSNFDQALRTGLLGGLVRGLGLPEEAGLGVEQFLKAIQDQADKERREERMDTD</sequence>
<comment type="subcellular location">
    <subcellularLocation>
        <location evidence="2">Cytoplasm</location>
    </subcellularLocation>
    <subcellularLocation>
        <location evidence="1">Nucleus</location>
    </subcellularLocation>
</comment>
<dbReference type="Gene3D" id="2.30.29.70">
    <property type="entry name" value="Proteasomal ubiquitin receptor Rpn13/ADRM1"/>
    <property type="match status" value="1"/>
</dbReference>
<protein>
    <recommendedName>
        <fullName evidence="10">Adhesion regulating molecule</fullName>
    </recommendedName>
</protein>
<comment type="caution">
    <text evidence="8">The sequence shown here is derived from an EMBL/GenBank/DDBJ whole genome shotgun (WGS) entry which is preliminary data.</text>
</comment>